<keyword evidence="3" id="KW-0479">Metal-binding</keyword>
<dbReference type="EC" id="4.1.1.36" evidence="3"/>
<evidence type="ECO:0000313" key="7">
    <source>
        <dbReference type="EMBL" id="BBH27034.1"/>
    </source>
</evidence>
<feature type="binding site" evidence="3">
    <location>
        <position position="273"/>
    </location>
    <ligand>
        <name>CTP</name>
        <dbReference type="ChEBI" id="CHEBI:37563"/>
    </ligand>
</feature>
<proteinExistence type="inferred from homology"/>
<dbReference type="GO" id="GO:0046872">
    <property type="term" value="F:metal ion binding"/>
    <property type="evidence" value="ECO:0007669"/>
    <property type="project" value="UniProtKB-KW"/>
</dbReference>
<comment type="catalytic activity">
    <reaction evidence="3 4">
        <text>N-[(R)-4-phosphopantothenoyl]-L-cysteine + H(+) = (R)-4'-phosphopantetheine + CO2</text>
        <dbReference type="Rhea" id="RHEA:16793"/>
        <dbReference type="ChEBI" id="CHEBI:15378"/>
        <dbReference type="ChEBI" id="CHEBI:16526"/>
        <dbReference type="ChEBI" id="CHEBI:59458"/>
        <dbReference type="ChEBI" id="CHEBI:61723"/>
        <dbReference type="EC" id="4.1.1.36"/>
    </reaction>
</comment>
<feature type="binding site" evidence="3">
    <location>
        <begin position="299"/>
        <end position="302"/>
    </location>
    <ligand>
        <name>CTP</name>
        <dbReference type="ChEBI" id="CHEBI:37563"/>
    </ligand>
</feature>
<dbReference type="Pfam" id="PF02441">
    <property type="entry name" value="Flavoprotein"/>
    <property type="match status" value="1"/>
</dbReference>
<dbReference type="EC" id="6.3.2.5" evidence="3"/>
<dbReference type="PANTHER" id="PTHR14359:SF6">
    <property type="entry name" value="PHOSPHOPANTOTHENOYLCYSTEINE DECARBOXYLASE"/>
    <property type="match status" value="1"/>
</dbReference>
<dbReference type="GO" id="GO:0015937">
    <property type="term" value="P:coenzyme A biosynthetic process"/>
    <property type="evidence" value="ECO:0007669"/>
    <property type="project" value="UniProtKB-UniRule"/>
</dbReference>
<comment type="caution">
    <text evidence="3">Lacks conserved residue(s) required for the propagation of feature annotation.</text>
</comment>
<feature type="binding site" evidence="3">
    <location>
        <position position="336"/>
    </location>
    <ligand>
        <name>CTP</name>
        <dbReference type="ChEBI" id="CHEBI:37563"/>
    </ligand>
</feature>
<dbReference type="InParanoid" id="A0A3G9JVX9"/>
<dbReference type="OrthoDB" id="9802554at2"/>
<keyword evidence="3" id="KW-0511">Multifunctional enzyme</keyword>
<dbReference type="InterPro" id="IPR007085">
    <property type="entry name" value="DNA/pantothenate-metab_flavo_C"/>
</dbReference>
<feature type="domain" description="DNA/pantothenate metabolism flavoprotein C-terminal" evidence="6">
    <location>
        <begin position="180"/>
        <end position="388"/>
    </location>
</feature>
<dbReference type="NCBIfam" id="TIGR00521">
    <property type="entry name" value="coaBC_dfp"/>
    <property type="match status" value="1"/>
</dbReference>
<dbReference type="PANTHER" id="PTHR14359">
    <property type="entry name" value="HOMO-OLIGOMERIC FLAVIN CONTAINING CYS DECARBOXYLASE FAMILY"/>
    <property type="match status" value="1"/>
</dbReference>
<sequence length="395" mass="42848">MKKIVIGISGSIAAFKSVQFISDLLKEGFDLEVILTEAAAKFVSPVTIQALTKKKVYVDVFDDEPGMITHIDLVKDADLFMIVPASANTIAKVANGIADNMLTASFLAATCPKLIAPAMNTHMLENKATQRNIQTLKEDGVYFAQSDVGLLACGVVGKGKLTDYTSLRLMMDYAMSDHPLAGKSVLVTAGPTQEAMDPVRFISNHSSGKMGYAIARAAFVLGAKVHLLSGPVALAQPPYVSFESFTSALELEKLMLKEAPFFDYIIMAAAVGDYRAASIATEKIKKQGDTLTITFQKNPDILAELGKNKQPHQVICGFAMETENLLENAKEKLLKKNADMIIANSLKTAGAGFQGDTNIITMITKEAIEPIEKKSKEELGYLILRKCMKLEEHTC</sequence>
<comment type="function">
    <text evidence="3">Catalyzes two sequential steps in the biosynthesis of coenzyme A. In the first step cysteine is conjugated to 4'-phosphopantothenate to form 4-phosphopantothenoylcysteine. In the second step the latter compound is decarboxylated to form 4'-phosphopantotheine.</text>
</comment>
<organism evidence="7 8">
    <name type="scientific">Intestinibaculum porci</name>
    <dbReference type="NCBI Taxonomy" id="2487118"/>
    <lineage>
        <taxon>Bacteria</taxon>
        <taxon>Bacillati</taxon>
        <taxon>Bacillota</taxon>
        <taxon>Erysipelotrichia</taxon>
        <taxon>Erysipelotrichales</taxon>
        <taxon>Erysipelotrichaceae</taxon>
        <taxon>Intestinibaculum</taxon>
    </lineage>
</organism>
<dbReference type="Gene3D" id="3.40.50.1950">
    <property type="entry name" value="Flavin prenyltransferase-like"/>
    <property type="match status" value="1"/>
</dbReference>
<dbReference type="SUPFAM" id="SSF52507">
    <property type="entry name" value="Homo-oligomeric flavin-containing Cys decarboxylases, HFCD"/>
    <property type="match status" value="1"/>
</dbReference>
<dbReference type="InterPro" id="IPR005252">
    <property type="entry name" value="CoaBC"/>
</dbReference>
<evidence type="ECO:0000256" key="1">
    <source>
        <dbReference type="ARBA" id="ARBA00022793"/>
    </source>
</evidence>
<evidence type="ECO:0000259" key="6">
    <source>
        <dbReference type="Pfam" id="PF04127"/>
    </source>
</evidence>
<feature type="region of interest" description="Phosphopantothenate--cysteine ligase" evidence="3">
    <location>
        <begin position="185"/>
        <end position="395"/>
    </location>
</feature>
<feature type="binding site" evidence="3">
    <location>
        <position position="332"/>
    </location>
    <ligand>
        <name>CTP</name>
        <dbReference type="ChEBI" id="CHEBI:37563"/>
    </ligand>
</feature>
<comment type="cofactor">
    <cofactor evidence="3">
        <name>FMN</name>
        <dbReference type="ChEBI" id="CHEBI:58210"/>
    </cofactor>
    <text evidence="3">Binds 1 FMN per subunit.</text>
</comment>
<comment type="function">
    <text evidence="4">Catalyzes two steps in the biosynthesis of coenzyme A. In the first step cysteine is conjugated to 4'-phosphopantothenate to form 4-phosphopantothenoylcysteine, in the latter compound is decarboxylated to form 4'-phosphopantotheine.</text>
</comment>
<dbReference type="InterPro" id="IPR036551">
    <property type="entry name" value="Flavin_trans-like"/>
</dbReference>
<evidence type="ECO:0000256" key="2">
    <source>
        <dbReference type="ARBA" id="ARBA00023239"/>
    </source>
</evidence>
<protein>
    <recommendedName>
        <fullName evidence="3">Coenzyme A biosynthesis bifunctional protein CoaBC</fullName>
    </recommendedName>
    <alternativeName>
        <fullName evidence="3">DNA/pantothenate metabolism flavoprotein</fullName>
    </alternativeName>
    <alternativeName>
        <fullName evidence="3">Phosphopantothenoylcysteine synthetase/decarboxylase</fullName>
        <shortName evidence="3">PPCS-PPCDC</shortName>
    </alternativeName>
    <domain>
        <recommendedName>
            <fullName evidence="3">Phosphopantothenoylcysteine decarboxylase</fullName>
            <shortName evidence="3">PPC decarboxylase</shortName>
            <shortName evidence="3">PPC-DC</shortName>
            <ecNumber evidence="3">4.1.1.36</ecNumber>
        </recommendedName>
        <alternativeName>
            <fullName evidence="3">CoaC</fullName>
        </alternativeName>
    </domain>
    <domain>
        <recommendedName>
            <fullName evidence="3">Phosphopantothenate--cysteine ligase</fullName>
            <ecNumber evidence="3">6.3.2.5</ecNumber>
        </recommendedName>
        <alternativeName>
            <fullName evidence="3">CoaB</fullName>
        </alternativeName>
        <alternativeName>
            <fullName evidence="3">Phosphopantothenoylcysteine synthetase</fullName>
            <shortName evidence="3">PPC synthetase</shortName>
            <shortName evidence="3">PPC-S</shortName>
        </alternativeName>
    </domain>
</protein>
<feature type="binding site" evidence="3">
    <location>
        <position position="283"/>
    </location>
    <ligand>
        <name>CTP</name>
        <dbReference type="ChEBI" id="CHEBI:37563"/>
    </ligand>
</feature>
<evidence type="ECO:0000259" key="5">
    <source>
        <dbReference type="Pfam" id="PF02441"/>
    </source>
</evidence>
<dbReference type="GO" id="GO:0010181">
    <property type="term" value="F:FMN binding"/>
    <property type="evidence" value="ECO:0007669"/>
    <property type="project" value="UniProtKB-UniRule"/>
</dbReference>
<evidence type="ECO:0000313" key="8">
    <source>
        <dbReference type="Proteomes" id="UP000268059"/>
    </source>
</evidence>
<dbReference type="AlphaFoldDB" id="A0A3G9JVX9"/>
<dbReference type="InterPro" id="IPR003382">
    <property type="entry name" value="Flavoprotein"/>
</dbReference>
<comment type="catalytic activity">
    <reaction evidence="3 4">
        <text>(R)-4'-phosphopantothenate + L-cysteine + CTP = N-[(R)-4-phosphopantothenoyl]-L-cysteine + CMP + diphosphate + H(+)</text>
        <dbReference type="Rhea" id="RHEA:19397"/>
        <dbReference type="ChEBI" id="CHEBI:10986"/>
        <dbReference type="ChEBI" id="CHEBI:15378"/>
        <dbReference type="ChEBI" id="CHEBI:33019"/>
        <dbReference type="ChEBI" id="CHEBI:35235"/>
        <dbReference type="ChEBI" id="CHEBI:37563"/>
        <dbReference type="ChEBI" id="CHEBI:59458"/>
        <dbReference type="ChEBI" id="CHEBI:60377"/>
        <dbReference type="EC" id="6.3.2.5"/>
    </reaction>
</comment>
<dbReference type="Gene3D" id="3.40.50.10300">
    <property type="entry name" value="CoaB-like"/>
    <property type="match status" value="1"/>
</dbReference>
<comment type="similarity">
    <text evidence="3 4">In the N-terminal section; belongs to the HFCD (homo-oligomeric flavin containing Cys decarboxylase) superfamily.</text>
</comment>
<dbReference type="HAMAP" id="MF_02225">
    <property type="entry name" value="CoaBC"/>
    <property type="match status" value="1"/>
</dbReference>
<evidence type="ECO:0000256" key="4">
    <source>
        <dbReference type="RuleBase" id="RU364078"/>
    </source>
</evidence>
<keyword evidence="8" id="KW-1185">Reference proteome</keyword>
<keyword evidence="3" id="KW-0460">Magnesium</keyword>
<keyword evidence="1 3" id="KW-0210">Decarboxylase</keyword>
<dbReference type="EMBL" id="AP019309">
    <property type="protein sequence ID" value="BBH27034.1"/>
    <property type="molecule type" value="Genomic_DNA"/>
</dbReference>
<accession>A0A3G9JVX9</accession>
<keyword evidence="2 3" id="KW-0456">Lyase</keyword>
<comment type="similarity">
    <text evidence="3 4">In the C-terminal section; belongs to the PPC synthetase family.</text>
</comment>
<feature type="domain" description="Flavoprotein" evidence="5">
    <location>
        <begin position="2"/>
        <end position="136"/>
    </location>
</feature>
<comment type="cofactor">
    <cofactor evidence="3">
        <name>Mg(2+)</name>
        <dbReference type="ChEBI" id="CHEBI:18420"/>
    </cofactor>
</comment>
<dbReference type="UniPathway" id="UPA00241">
    <property type="reaction ID" value="UER00353"/>
</dbReference>
<dbReference type="SUPFAM" id="SSF102645">
    <property type="entry name" value="CoaB-like"/>
    <property type="match status" value="1"/>
</dbReference>
<dbReference type="GO" id="GO:0015941">
    <property type="term" value="P:pantothenate catabolic process"/>
    <property type="evidence" value="ECO:0007669"/>
    <property type="project" value="InterPro"/>
</dbReference>
<dbReference type="GO" id="GO:0004632">
    <property type="term" value="F:phosphopantothenate--cysteine ligase activity"/>
    <property type="evidence" value="ECO:0007669"/>
    <property type="project" value="UniProtKB-UniRule"/>
</dbReference>
<feature type="region of interest" description="Phosphopantothenoylcysteine decarboxylase" evidence="3">
    <location>
        <begin position="1"/>
        <end position="184"/>
    </location>
</feature>
<reference evidence="7 8" key="1">
    <citation type="submission" date="2018-11" db="EMBL/GenBank/DDBJ databases">
        <title>Novel Erysipelotrichaceae bacterium isolated from small intestine of a swine.</title>
        <authorList>
            <person name="Kim J.S."/>
            <person name="Choe H."/>
            <person name="Lee Y.R."/>
            <person name="Kim K.M."/>
            <person name="Park D.S."/>
        </authorList>
    </citation>
    <scope>NUCLEOTIDE SEQUENCE [LARGE SCALE GENOMIC DNA]</scope>
    <source>
        <strain evidence="7 8">SG0102</strain>
    </source>
</reference>
<comment type="pathway">
    <text evidence="3 4">Cofactor biosynthesis; coenzyme A biosynthesis; CoA from (R)-pantothenate: step 2/5.</text>
</comment>
<dbReference type="Proteomes" id="UP000268059">
    <property type="component" value="Chromosome"/>
</dbReference>
<comment type="pathway">
    <text evidence="3 4">Cofactor biosynthesis; coenzyme A biosynthesis; CoA from (R)-pantothenate: step 3/5.</text>
</comment>
<gene>
    <name evidence="3" type="primary">coaBC</name>
    <name evidence="7" type="ORF">SG0102_19680</name>
</gene>
<keyword evidence="3 4" id="KW-0288">FMN</keyword>
<dbReference type="RefSeq" id="WP_125119804.1">
    <property type="nucleotide sequence ID" value="NZ_AP019309.1"/>
</dbReference>
<feature type="binding site" evidence="3">
    <location>
        <position position="318"/>
    </location>
    <ligand>
        <name>CTP</name>
        <dbReference type="ChEBI" id="CHEBI:37563"/>
    </ligand>
</feature>
<name>A0A3G9JVX9_9FIRM</name>
<feature type="active site" description="Proton donor" evidence="3">
    <location>
        <position position="153"/>
    </location>
</feature>
<evidence type="ECO:0000256" key="3">
    <source>
        <dbReference type="HAMAP-Rule" id="MF_02225"/>
    </source>
</evidence>
<dbReference type="GO" id="GO:0004633">
    <property type="term" value="F:phosphopantothenoylcysteine decarboxylase activity"/>
    <property type="evidence" value="ECO:0007669"/>
    <property type="project" value="UniProtKB-UniRule"/>
</dbReference>
<keyword evidence="3 4" id="KW-0436">Ligase</keyword>
<dbReference type="KEGG" id="ebm:SG0102_19680"/>
<keyword evidence="3 4" id="KW-0285">Flavoprotein</keyword>
<dbReference type="InterPro" id="IPR035929">
    <property type="entry name" value="CoaB-like_sf"/>
</dbReference>
<dbReference type="FunCoup" id="A0A3G9JVX9">
    <property type="interactions" value="382"/>
</dbReference>
<dbReference type="Pfam" id="PF04127">
    <property type="entry name" value="DFP"/>
    <property type="match status" value="1"/>
</dbReference>
<dbReference type="GO" id="GO:0071513">
    <property type="term" value="C:phosphopantothenoylcysteine decarboxylase complex"/>
    <property type="evidence" value="ECO:0007669"/>
    <property type="project" value="TreeGrafter"/>
</dbReference>